<dbReference type="AlphaFoldDB" id="A0A7C4KHW5"/>
<evidence type="ECO:0000313" key="1">
    <source>
        <dbReference type="EMBL" id="HGS20351.1"/>
    </source>
</evidence>
<proteinExistence type="predicted"/>
<organism evidence="1">
    <name type="scientific">Anaerolinea thermolimosa</name>
    <dbReference type="NCBI Taxonomy" id="229919"/>
    <lineage>
        <taxon>Bacteria</taxon>
        <taxon>Bacillati</taxon>
        <taxon>Chloroflexota</taxon>
        <taxon>Anaerolineae</taxon>
        <taxon>Anaerolineales</taxon>
        <taxon>Anaerolineaceae</taxon>
        <taxon>Anaerolinea</taxon>
    </lineage>
</organism>
<protein>
    <submittedName>
        <fullName evidence="1">Lycopene cyclase</fullName>
    </submittedName>
</protein>
<dbReference type="Gene3D" id="3.50.50.60">
    <property type="entry name" value="FAD/NAD(P)-binding domain"/>
    <property type="match status" value="1"/>
</dbReference>
<dbReference type="InterPro" id="IPR036188">
    <property type="entry name" value="FAD/NAD-bd_sf"/>
</dbReference>
<accession>A0A7C4KHW5</accession>
<dbReference type="EMBL" id="DSYK01000031">
    <property type="protein sequence ID" value="HGS20351.1"/>
    <property type="molecule type" value="Genomic_DNA"/>
</dbReference>
<name>A0A7C4KHW5_9CHLR</name>
<sequence length="380" mass="44398">MEKYDYVIAGGGAAGLSLAYHLIHSNLREHSILIVDRDKKEKNDRTWCFWTNRPTYYDPIYYRSWQKLAVLSSDIKMVFSLGQYQYCMIRGIDFYTYTRQALEARKNIRFLNASVNQIIDGPEYSIVVANQESFLADWVFDSRFSPDLIQKKPDRWHFLYQHFRGWLIQTEQDQFDPSTPYLFDFRTIQERGLCFFYVLPFSPREALIEYTVFSDLLLSSDVYDEKLKQYIHDTLMIHEFTILEVESGVIPMTDLPFQRKLGNRILSIGTRGGLVKPSSGYAFLRIQNDSAAIVRSLEKFGHPYCISRSPSRYRWFDSVLLEVLEQDGKAACPIFLDLFKKNPIERVFRFLDETGSVAENIQVLASLPPLPFIQALIRLL</sequence>
<comment type="caution">
    <text evidence="1">The sequence shown here is derived from an EMBL/GenBank/DDBJ whole genome shotgun (WGS) entry which is preliminary data.</text>
</comment>
<reference evidence="1" key="1">
    <citation type="journal article" date="2020" name="mSystems">
        <title>Genome- and Community-Level Interaction Insights into Carbon Utilization and Element Cycling Functions of Hydrothermarchaeota in Hydrothermal Sediment.</title>
        <authorList>
            <person name="Zhou Z."/>
            <person name="Liu Y."/>
            <person name="Xu W."/>
            <person name="Pan J."/>
            <person name="Luo Z.H."/>
            <person name="Li M."/>
        </authorList>
    </citation>
    <scope>NUCLEOTIDE SEQUENCE [LARGE SCALE GENOMIC DNA]</scope>
    <source>
        <strain evidence="1">SpSt-573</strain>
    </source>
</reference>
<gene>
    <name evidence="1" type="ORF">ENT37_00595</name>
</gene>
<dbReference type="Pfam" id="PF05834">
    <property type="entry name" value="Lycopene_cycl"/>
    <property type="match status" value="1"/>
</dbReference>
<dbReference type="SUPFAM" id="SSF51905">
    <property type="entry name" value="FAD/NAD(P)-binding domain"/>
    <property type="match status" value="1"/>
</dbReference>